<dbReference type="EMBL" id="JAHVHU010000013">
    <property type="protein sequence ID" value="MBY5959256.1"/>
    <property type="molecule type" value="Genomic_DNA"/>
</dbReference>
<dbReference type="Gene3D" id="1.50.10.20">
    <property type="match status" value="1"/>
</dbReference>
<proteinExistence type="predicted"/>
<name>A0A953HW46_9BACT</name>
<evidence type="ECO:0000313" key="3">
    <source>
        <dbReference type="Proteomes" id="UP000753961"/>
    </source>
</evidence>
<dbReference type="RefSeq" id="WP_222580793.1">
    <property type="nucleotide sequence ID" value="NZ_JAHVHU010000013.1"/>
</dbReference>
<keyword evidence="1" id="KW-0732">Signal</keyword>
<organism evidence="2 3">
    <name type="scientific">Membranihabitans marinus</name>
    <dbReference type="NCBI Taxonomy" id="1227546"/>
    <lineage>
        <taxon>Bacteria</taxon>
        <taxon>Pseudomonadati</taxon>
        <taxon>Bacteroidota</taxon>
        <taxon>Saprospiria</taxon>
        <taxon>Saprospirales</taxon>
        <taxon>Saprospiraceae</taxon>
        <taxon>Membranihabitans</taxon>
    </lineage>
</organism>
<feature type="signal peptide" evidence="1">
    <location>
        <begin position="1"/>
        <end position="27"/>
    </location>
</feature>
<sequence length="378" mass="43724">MKNVKILKIRKLFTLIAILLMSTTGFTQNKQATPKELLNKRWKDVATNMPAEWYNSKEAKLVAENVLLSQKEIGGWEKNKPYHHTFSESEREHYINSKSEIGATFDNGATIMEMRFLARMYSHIKDDRYKQSFLKGLQYIFTAQYKNGGWPQFYPVRQGSVAYSGHITYNDDAMVNIMEFLKEIYTNDGIYTSLKISNDIKQNAREAFNNGIRCILDTQIIVNGSPTVWCAQHDSVTLAPAKARSYELPSFSGSESAGIVLLLMDIEHPSEEIKAAVNGAVEWFETNKIEGIRIETVTLDDGRKDRIVLEDENAPPHWGRFYDLESNEIFFCSRDGIKKKSMREISYERRNGYSWYTRAPEKVLTRYPDWKNQTVRKK</sequence>
<keyword evidence="2" id="KW-0456">Lyase</keyword>
<dbReference type="EC" id="4.2.2.2" evidence="2"/>
<keyword evidence="3" id="KW-1185">Reference proteome</keyword>
<dbReference type="AlphaFoldDB" id="A0A953HW46"/>
<protein>
    <submittedName>
        <fullName evidence="2">Pectate lyase</fullName>
        <ecNumber evidence="2">4.2.2.2</ecNumber>
    </submittedName>
</protein>
<gene>
    <name evidence="2" type="primary">pelA</name>
    <name evidence="2" type="ORF">KUV50_13975</name>
</gene>
<dbReference type="Pfam" id="PF09492">
    <property type="entry name" value="Pec_lyase"/>
    <property type="match status" value="1"/>
</dbReference>
<evidence type="ECO:0000256" key="1">
    <source>
        <dbReference type="SAM" id="SignalP"/>
    </source>
</evidence>
<dbReference type="Proteomes" id="UP000753961">
    <property type="component" value="Unassembled WGS sequence"/>
</dbReference>
<dbReference type="NCBIfam" id="TIGR02474">
    <property type="entry name" value="pec_lyase"/>
    <property type="match status" value="1"/>
</dbReference>
<dbReference type="InterPro" id="IPR012669">
    <property type="entry name" value="Pectate_lyase"/>
</dbReference>
<feature type="chain" id="PRO_5037486085" evidence="1">
    <location>
        <begin position="28"/>
        <end position="378"/>
    </location>
</feature>
<accession>A0A953HW46</accession>
<dbReference type="GO" id="GO:0030570">
    <property type="term" value="F:pectate lyase activity"/>
    <property type="evidence" value="ECO:0007669"/>
    <property type="project" value="UniProtKB-EC"/>
</dbReference>
<evidence type="ECO:0000313" key="2">
    <source>
        <dbReference type="EMBL" id="MBY5959256.1"/>
    </source>
</evidence>
<dbReference type="SUPFAM" id="SSF81853">
    <property type="entry name" value="Family 10 polysaccharide lyase"/>
    <property type="match status" value="1"/>
</dbReference>
<comment type="caution">
    <text evidence="2">The sequence shown here is derived from an EMBL/GenBank/DDBJ whole genome shotgun (WGS) entry which is preliminary data.</text>
</comment>
<reference evidence="2" key="1">
    <citation type="submission" date="2021-06" db="EMBL/GenBank/DDBJ databases">
        <title>44 bacteria genomes isolated from Dapeng, Shenzhen.</title>
        <authorList>
            <person name="Zheng W."/>
            <person name="Yu S."/>
            <person name="Huang Y."/>
        </authorList>
    </citation>
    <scope>NUCLEOTIDE SEQUENCE</scope>
    <source>
        <strain evidence="2">DP5N28-2</strain>
    </source>
</reference>